<dbReference type="InterPro" id="IPR006450">
    <property type="entry name" value="Phage_HK97_gp6-like"/>
</dbReference>
<evidence type="ECO:0008006" key="3">
    <source>
        <dbReference type="Google" id="ProtNLM"/>
    </source>
</evidence>
<dbReference type="Pfam" id="PF24829">
    <property type="entry name" value="Phage_connect_2"/>
    <property type="match status" value="1"/>
</dbReference>
<evidence type="ECO:0000313" key="2">
    <source>
        <dbReference type="Proteomes" id="UP000195897"/>
    </source>
</evidence>
<accession>A0A1Y4KZ52</accession>
<dbReference type="AlphaFoldDB" id="A0A1Y4KZ52"/>
<name>A0A1Y4KZ52_9FIRM</name>
<dbReference type="InterPro" id="IPR056951">
    <property type="entry name" value="Phage_connect_2"/>
</dbReference>
<organism evidence="1 2">
    <name type="scientific">Butyricicoccus pullicaecorum</name>
    <dbReference type="NCBI Taxonomy" id="501571"/>
    <lineage>
        <taxon>Bacteria</taxon>
        <taxon>Bacillati</taxon>
        <taxon>Bacillota</taxon>
        <taxon>Clostridia</taxon>
        <taxon>Eubacteriales</taxon>
        <taxon>Butyricicoccaceae</taxon>
        <taxon>Butyricicoccus</taxon>
    </lineage>
</organism>
<evidence type="ECO:0000313" key="1">
    <source>
        <dbReference type="EMBL" id="OUP49646.1"/>
    </source>
</evidence>
<dbReference type="Proteomes" id="UP000195897">
    <property type="component" value="Unassembled WGS sequence"/>
</dbReference>
<gene>
    <name evidence="1" type="ORF">B5F17_14335</name>
</gene>
<proteinExistence type="predicted"/>
<sequence length="93" mass="10711">MATVLEQVHAALRLKSRALDDDEITPLIEACKADLRMHGVRRVDETDPLIARAIVLYCKAYFGYDDQTERWQACYDGLRDSMELSGDYREEDV</sequence>
<protein>
    <recommendedName>
        <fullName evidence="3">DNA-packaging protein</fullName>
    </recommendedName>
</protein>
<dbReference type="RefSeq" id="WP_087374922.1">
    <property type="nucleotide sequence ID" value="NZ_NFKK01000038.1"/>
</dbReference>
<comment type="caution">
    <text evidence="1">The sequence shown here is derived from an EMBL/GenBank/DDBJ whole genome shotgun (WGS) entry which is preliminary data.</text>
</comment>
<reference evidence="2" key="1">
    <citation type="submission" date="2017-04" db="EMBL/GenBank/DDBJ databases">
        <title>Function of individual gut microbiota members based on whole genome sequencing of pure cultures obtained from chicken caecum.</title>
        <authorList>
            <person name="Medvecky M."/>
            <person name="Cejkova D."/>
            <person name="Polansky O."/>
            <person name="Karasova D."/>
            <person name="Kubasova T."/>
            <person name="Cizek A."/>
            <person name="Rychlik I."/>
        </authorList>
    </citation>
    <scope>NUCLEOTIDE SEQUENCE [LARGE SCALE GENOMIC DNA]</scope>
    <source>
        <strain evidence="2">An180</strain>
    </source>
</reference>
<dbReference type="NCBIfam" id="TIGR01560">
    <property type="entry name" value="put_DNA_pack"/>
    <property type="match status" value="1"/>
</dbReference>
<dbReference type="EMBL" id="NFKK01000038">
    <property type="protein sequence ID" value="OUP49646.1"/>
    <property type="molecule type" value="Genomic_DNA"/>
</dbReference>